<dbReference type="InterPro" id="IPR012347">
    <property type="entry name" value="Ferritin-like"/>
</dbReference>
<keyword evidence="9" id="KW-1185">Reference proteome</keyword>
<name>H0XN42_OTOGA</name>
<dbReference type="HOGENOM" id="CLU_065681_4_0_1"/>
<keyword evidence="3 5" id="KW-0479">Metal-binding</keyword>
<comment type="function">
    <text evidence="6">Stores iron in a soluble, non-toxic, readily available form. Important for iron homeostasis. Iron is taken up in the ferrous form and deposited as ferric hydroxides after oxidation.</text>
</comment>
<accession>H0XN42</accession>
<dbReference type="GO" id="GO:0005737">
    <property type="term" value="C:cytoplasm"/>
    <property type="evidence" value="ECO:0007669"/>
    <property type="project" value="TreeGrafter"/>
</dbReference>
<dbReference type="EMBL" id="AAQR03181968">
    <property type="status" value="NOT_ANNOTATED_CDS"/>
    <property type="molecule type" value="Genomic_DNA"/>
</dbReference>
<feature type="binding site" evidence="5">
    <location>
        <position position="62"/>
    </location>
    <ligand>
        <name>Fe cation</name>
        <dbReference type="ChEBI" id="CHEBI:24875"/>
        <label>1</label>
    </ligand>
</feature>
<dbReference type="Ensembl" id="ENSOGAT00000029311.1">
    <property type="protein sequence ID" value="ENSOGAP00000017533.1"/>
    <property type="gene ID" value="ENSOGAG00000028475.1"/>
</dbReference>
<feature type="binding site" evidence="5">
    <location>
        <position position="108"/>
    </location>
    <ligand>
        <name>Fe cation</name>
        <dbReference type="ChEBI" id="CHEBI:24875"/>
        <label>2</label>
    </ligand>
</feature>
<dbReference type="Proteomes" id="UP000005225">
    <property type="component" value="Unassembled WGS sequence"/>
</dbReference>
<evidence type="ECO:0000256" key="4">
    <source>
        <dbReference type="ARBA" id="ARBA00023004"/>
    </source>
</evidence>
<reference evidence="8" key="2">
    <citation type="submission" date="2025-08" db="UniProtKB">
        <authorList>
            <consortium name="Ensembl"/>
        </authorList>
    </citation>
    <scope>IDENTIFICATION</scope>
</reference>
<evidence type="ECO:0000256" key="5">
    <source>
        <dbReference type="PIRSR" id="PIRSR601519-1"/>
    </source>
</evidence>
<dbReference type="CDD" id="cd01056">
    <property type="entry name" value="Euk_Ferritin"/>
    <property type="match status" value="1"/>
</dbReference>
<dbReference type="InterPro" id="IPR009078">
    <property type="entry name" value="Ferritin-like_SF"/>
</dbReference>
<dbReference type="STRING" id="30611.ENSOGAP00000017533"/>
<dbReference type="PROSITE" id="PS50905">
    <property type="entry name" value="FERRITIN_LIKE"/>
    <property type="match status" value="1"/>
</dbReference>
<protein>
    <recommendedName>
        <fullName evidence="6">Ferritin</fullName>
    </recommendedName>
</protein>
<feature type="domain" description="Ferritin-like diiron" evidence="7">
    <location>
        <begin position="10"/>
        <end position="160"/>
    </location>
</feature>
<dbReference type="eggNOG" id="KOG2332">
    <property type="taxonomic scope" value="Eukaryota"/>
</dbReference>
<reference evidence="8" key="3">
    <citation type="submission" date="2025-09" db="UniProtKB">
        <authorList>
            <consortium name="Ensembl"/>
        </authorList>
    </citation>
    <scope>IDENTIFICATION</scope>
</reference>
<dbReference type="InterPro" id="IPR008331">
    <property type="entry name" value="Ferritin_DPS_dom"/>
</dbReference>
<dbReference type="Pfam" id="PF00210">
    <property type="entry name" value="Ferritin"/>
    <property type="match status" value="1"/>
</dbReference>
<dbReference type="SUPFAM" id="SSF47240">
    <property type="entry name" value="Ferritin-like"/>
    <property type="match status" value="1"/>
</dbReference>
<evidence type="ECO:0000256" key="6">
    <source>
        <dbReference type="RuleBase" id="RU361145"/>
    </source>
</evidence>
<keyword evidence="4 5" id="KW-0408">Iron</keyword>
<evidence type="ECO:0000313" key="8">
    <source>
        <dbReference type="Ensembl" id="ENSOGAP00000017533.1"/>
    </source>
</evidence>
<dbReference type="Gene3D" id="1.20.1260.10">
    <property type="match status" value="1"/>
</dbReference>
<dbReference type="GO" id="GO:0006879">
    <property type="term" value="P:intracellular iron ion homeostasis"/>
    <property type="evidence" value="ECO:0007669"/>
    <property type="project" value="UniProtKB-KW"/>
</dbReference>
<sequence>MATASSQVLQNYHSYCEAGVNRLINLKLYTSYVYLSMAAYFDQDEVALNHFARYFLRQSHKEREQVEALMKLQNERGGRFCLREIKKPDERDAWESGLEAMEYALHLEKKTNQNLLNVHQLATDKGDAQLCKYLEKHYLQDQVKTIRELSGFLTDLRRLGAAGTRLADCVFDKVVLGGSDKGD</sequence>
<evidence type="ECO:0000256" key="2">
    <source>
        <dbReference type="ARBA" id="ARBA00022434"/>
    </source>
</evidence>
<evidence type="ECO:0000259" key="7">
    <source>
        <dbReference type="PROSITE" id="PS50905"/>
    </source>
</evidence>
<keyword evidence="2 6" id="KW-0409">Iron storage</keyword>
<proteinExistence type="inferred from homology"/>
<dbReference type="GO" id="GO:0008199">
    <property type="term" value="F:ferric iron binding"/>
    <property type="evidence" value="ECO:0007669"/>
    <property type="project" value="InterPro"/>
</dbReference>
<evidence type="ECO:0000256" key="3">
    <source>
        <dbReference type="ARBA" id="ARBA00022723"/>
    </source>
</evidence>
<reference evidence="9" key="1">
    <citation type="submission" date="2011-03" db="EMBL/GenBank/DDBJ databases">
        <title>Version 3 of the genome sequence of Otolemur garnettii (Bushbaby).</title>
        <authorList>
            <consortium name="The Broad Institute Genome Sequencing Platform"/>
            <person name="Di Palma F."/>
            <person name="Johnson J."/>
            <person name="Lander E.S."/>
            <person name="Lindblad-Toh K."/>
            <person name="Jaffe D.B."/>
            <person name="Gnerre S."/>
            <person name="MacCallum I."/>
            <person name="Przybylski D."/>
            <person name="Ribeiro F.J."/>
            <person name="Burton J.N."/>
            <person name="Walker B.J."/>
            <person name="Sharpe T."/>
            <person name="Hall G."/>
        </authorList>
    </citation>
    <scope>NUCLEOTIDE SEQUENCE [LARGE SCALE GENOMIC DNA]</scope>
</reference>
<dbReference type="OMA" id="CACEKRE"/>
<dbReference type="InParanoid" id="H0XN42"/>
<evidence type="ECO:0000256" key="1">
    <source>
        <dbReference type="ARBA" id="ARBA00007513"/>
    </source>
</evidence>
<dbReference type="PANTHER" id="PTHR11431">
    <property type="entry name" value="FERRITIN"/>
    <property type="match status" value="1"/>
</dbReference>
<comment type="similarity">
    <text evidence="1 6">Belongs to the ferritin family.</text>
</comment>
<dbReference type="GeneTree" id="ENSGT00950000182841"/>
<dbReference type="GO" id="GO:0008198">
    <property type="term" value="F:ferrous iron binding"/>
    <property type="evidence" value="ECO:0007669"/>
    <property type="project" value="TreeGrafter"/>
</dbReference>
<evidence type="ECO:0000313" key="9">
    <source>
        <dbReference type="Proteomes" id="UP000005225"/>
    </source>
</evidence>
<dbReference type="InterPro" id="IPR001519">
    <property type="entry name" value="Ferritin"/>
</dbReference>
<dbReference type="PANTHER" id="PTHR11431:SF97">
    <property type="entry name" value="FERRITIN HEAVY POLYPEPTIDE-LIKE 17-RELATED"/>
    <property type="match status" value="1"/>
</dbReference>
<feature type="binding site" evidence="5">
    <location>
        <position position="142"/>
    </location>
    <ligand>
        <name>Fe cation</name>
        <dbReference type="ChEBI" id="CHEBI:24875"/>
        <label>2</label>
    </ligand>
</feature>
<dbReference type="FunFam" id="1.20.1260.10:FF:000002">
    <property type="entry name" value="Ferritin, mitochondrial"/>
    <property type="match status" value="1"/>
</dbReference>
<dbReference type="InterPro" id="IPR009040">
    <property type="entry name" value="Ferritin-like_diiron"/>
</dbReference>
<organism evidence="8 9">
    <name type="scientific">Otolemur garnettii</name>
    <name type="common">Small-eared galago</name>
    <name type="synonym">Garnett's greater bushbaby</name>
    <dbReference type="NCBI Taxonomy" id="30611"/>
    <lineage>
        <taxon>Eukaryota</taxon>
        <taxon>Metazoa</taxon>
        <taxon>Chordata</taxon>
        <taxon>Craniata</taxon>
        <taxon>Vertebrata</taxon>
        <taxon>Euteleostomi</taxon>
        <taxon>Mammalia</taxon>
        <taxon>Eutheria</taxon>
        <taxon>Euarchontoglires</taxon>
        <taxon>Primates</taxon>
        <taxon>Strepsirrhini</taxon>
        <taxon>Lorisiformes</taxon>
        <taxon>Galagidae</taxon>
        <taxon>Otolemur</taxon>
    </lineage>
</organism>
<dbReference type="AlphaFoldDB" id="H0XN42"/>
<dbReference type="GO" id="GO:0006826">
    <property type="term" value="P:iron ion transport"/>
    <property type="evidence" value="ECO:0007669"/>
    <property type="project" value="InterPro"/>
</dbReference>